<evidence type="ECO:0000256" key="5">
    <source>
        <dbReference type="ARBA" id="ARBA00023098"/>
    </source>
</evidence>
<name>A0A7C5EMW4_9BACT</name>
<evidence type="ECO:0000256" key="6">
    <source>
        <dbReference type="ARBA" id="ARBA00023239"/>
    </source>
</evidence>
<protein>
    <recommendedName>
        <fullName evidence="8">3-hydroxyacyl-[acyl-carrier-protein] dehydratase FabZ</fullName>
        <ecNumber evidence="8">4.2.1.59</ecNumber>
    </recommendedName>
    <alternativeName>
        <fullName evidence="8">(3R)-hydroxymyristoyl-[acyl-carrier-protein] dehydratase</fullName>
        <shortName evidence="8">(3R)-hydroxymyristoyl-ACP dehydrase</shortName>
    </alternativeName>
    <alternativeName>
        <fullName evidence="8">Beta-hydroxyacyl-ACP dehydratase</fullName>
    </alternativeName>
</protein>
<reference evidence="9" key="1">
    <citation type="journal article" date="2020" name="mSystems">
        <title>Genome- and Community-Level Interaction Insights into Carbon Utilization and Element Cycling Functions of Hydrothermarchaeota in Hydrothermal Sediment.</title>
        <authorList>
            <person name="Zhou Z."/>
            <person name="Liu Y."/>
            <person name="Xu W."/>
            <person name="Pan J."/>
            <person name="Luo Z.H."/>
            <person name="Li M."/>
        </authorList>
    </citation>
    <scope>NUCLEOTIDE SEQUENCE [LARGE SCALE GENOMIC DNA]</scope>
    <source>
        <strain evidence="9">SpSt-853</strain>
    </source>
</reference>
<dbReference type="HAMAP" id="MF_00406">
    <property type="entry name" value="FabZ"/>
    <property type="match status" value="1"/>
</dbReference>
<feature type="active site" evidence="8">
    <location>
        <position position="53"/>
    </location>
</feature>
<dbReference type="InterPro" id="IPR010084">
    <property type="entry name" value="FabZ"/>
</dbReference>
<dbReference type="InterPro" id="IPR029069">
    <property type="entry name" value="HotDog_dom_sf"/>
</dbReference>
<dbReference type="CDD" id="cd01288">
    <property type="entry name" value="FabZ"/>
    <property type="match status" value="1"/>
</dbReference>
<evidence type="ECO:0000256" key="4">
    <source>
        <dbReference type="ARBA" id="ARBA00022556"/>
    </source>
</evidence>
<keyword evidence="3 8" id="KW-0444">Lipid biosynthesis</keyword>
<evidence type="ECO:0000256" key="2">
    <source>
        <dbReference type="ARBA" id="ARBA00022490"/>
    </source>
</evidence>
<evidence type="ECO:0000256" key="3">
    <source>
        <dbReference type="ARBA" id="ARBA00022516"/>
    </source>
</evidence>
<accession>A0A7C5EMW4</accession>
<comment type="function">
    <text evidence="7 8">Involved in unsaturated fatty acids biosynthesis. Catalyzes the dehydration of short chain beta-hydroxyacyl-ACPs and long chain saturated and unsaturated beta-hydroxyacyl-ACPs.</text>
</comment>
<dbReference type="PANTHER" id="PTHR30272">
    <property type="entry name" value="3-HYDROXYACYL-[ACYL-CARRIER-PROTEIN] DEHYDRATASE"/>
    <property type="match status" value="1"/>
</dbReference>
<dbReference type="GO" id="GO:0009245">
    <property type="term" value="P:lipid A biosynthetic process"/>
    <property type="evidence" value="ECO:0007669"/>
    <property type="project" value="UniProtKB-UniRule"/>
</dbReference>
<comment type="catalytic activity">
    <reaction evidence="8">
        <text>a (3R)-hydroxyacyl-[ACP] = a (2E)-enoyl-[ACP] + H2O</text>
        <dbReference type="Rhea" id="RHEA:13097"/>
        <dbReference type="Rhea" id="RHEA-COMP:9925"/>
        <dbReference type="Rhea" id="RHEA-COMP:9945"/>
        <dbReference type="ChEBI" id="CHEBI:15377"/>
        <dbReference type="ChEBI" id="CHEBI:78784"/>
        <dbReference type="ChEBI" id="CHEBI:78827"/>
        <dbReference type="EC" id="4.2.1.59"/>
    </reaction>
</comment>
<keyword evidence="6 8" id="KW-0456">Lyase</keyword>
<dbReference type="SUPFAM" id="SSF54637">
    <property type="entry name" value="Thioesterase/thiol ester dehydrase-isomerase"/>
    <property type="match status" value="1"/>
</dbReference>
<dbReference type="EC" id="4.2.1.59" evidence="8"/>
<dbReference type="FunFam" id="3.10.129.10:FF:000001">
    <property type="entry name" value="3-hydroxyacyl-[acyl-carrier-protein] dehydratase FabZ"/>
    <property type="match status" value="1"/>
</dbReference>
<keyword evidence="4 8" id="KW-0441">Lipid A biosynthesis</keyword>
<dbReference type="GO" id="GO:0016020">
    <property type="term" value="C:membrane"/>
    <property type="evidence" value="ECO:0007669"/>
    <property type="project" value="GOC"/>
</dbReference>
<dbReference type="AlphaFoldDB" id="A0A7C5EMW4"/>
<comment type="subcellular location">
    <subcellularLocation>
        <location evidence="1 8">Cytoplasm</location>
    </subcellularLocation>
</comment>
<comment type="caution">
    <text evidence="9">The sequence shown here is derived from an EMBL/GenBank/DDBJ whole genome shotgun (WGS) entry which is preliminary data.</text>
</comment>
<evidence type="ECO:0000256" key="8">
    <source>
        <dbReference type="HAMAP-Rule" id="MF_00406"/>
    </source>
</evidence>
<sequence>MNVPQTLDVEEIKRILPHRYPFLLVDRILSVEIGKRIVGLKNVTINEPFFAGHFPHNPIMPGVLIMEALAQVGGILALLSVPEHQGNPAIFLMGLDKVRFRKPVVPGDQLRLELETIRGGKKFFKMLGKAFVNQTLVAEGELMAAVGQGGD</sequence>
<dbReference type="GO" id="GO:0019171">
    <property type="term" value="F:(3R)-hydroxyacyl-[acyl-carrier-protein] dehydratase activity"/>
    <property type="evidence" value="ECO:0007669"/>
    <property type="project" value="UniProtKB-EC"/>
</dbReference>
<keyword evidence="2 8" id="KW-0963">Cytoplasm</keyword>
<comment type="similarity">
    <text evidence="8">Belongs to the thioester dehydratase family. FabZ subfamily.</text>
</comment>
<dbReference type="InterPro" id="IPR013114">
    <property type="entry name" value="FabA_FabZ"/>
</dbReference>
<dbReference type="Gene3D" id="3.10.129.10">
    <property type="entry name" value="Hotdog Thioesterase"/>
    <property type="match status" value="1"/>
</dbReference>
<dbReference type="NCBIfam" id="TIGR01750">
    <property type="entry name" value="fabZ"/>
    <property type="match status" value="1"/>
</dbReference>
<organism evidence="9">
    <name type="scientific">Desulfobacca acetoxidans</name>
    <dbReference type="NCBI Taxonomy" id="60893"/>
    <lineage>
        <taxon>Bacteria</taxon>
        <taxon>Pseudomonadati</taxon>
        <taxon>Thermodesulfobacteriota</taxon>
        <taxon>Desulfobaccia</taxon>
        <taxon>Desulfobaccales</taxon>
        <taxon>Desulfobaccaceae</taxon>
        <taxon>Desulfobacca</taxon>
    </lineage>
</organism>
<dbReference type="GO" id="GO:0005737">
    <property type="term" value="C:cytoplasm"/>
    <property type="evidence" value="ECO:0007669"/>
    <property type="project" value="UniProtKB-SubCell"/>
</dbReference>
<dbReference type="PANTHER" id="PTHR30272:SF1">
    <property type="entry name" value="3-HYDROXYACYL-[ACYL-CARRIER-PROTEIN] DEHYDRATASE"/>
    <property type="match status" value="1"/>
</dbReference>
<evidence type="ECO:0000313" key="9">
    <source>
        <dbReference type="EMBL" id="HGZ12297.1"/>
    </source>
</evidence>
<dbReference type="Pfam" id="PF07977">
    <property type="entry name" value="FabA"/>
    <property type="match status" value="1"/>
</dbReference>
<evidence type="ECO:0000256" key="7">
    <source>
        <dbReference type="ARBA" id="ARBA00025049"/>
    </source>
</evidence>
<gene>
    <name evidence="8 9" type="primary">fabZ</name>
    <name evidence="9" type="ORF">ENW48_08765</name>
</gene>
<dbReference type="NCBIfam" id="NF000582">
    <property type="entry name" value="PRK00006.1"/>
    <property type="match status" value="1"/>
</dbReference>
<keyword evidence="5 8" id="KW-0443">Lipid metabolism</keyword>
<dbReference type="GO" id="GO:0006633">
    <property type="term" value="P:fatty acid biosynthetic process"/>
    <property type="evidence" value="ECO:0007669"/>
    <property type="project" value="UniProtKB-UniRule"/>
</dbReference>
<dbReference type="EMBL" id="DTKJ01000059">
    <property type="protein sequence ID" value="HGZ12297.1"/>
    <property type="molecule type" value="Genomic_DNA"/>
</dbReference>
<evidence type="ECO:0000256" key="1">
    <source>
        <dbReference type="ARBA" id="ARBA00004496"/>
    </source>
</evidence>
<proteinExistence type="inferred from homology"/>